<dbReference type="Proteomes" id="UP001064048">
    <property type="component" value="Chromosome 19"/>
</dbReference>
<accession>A0ACC0JNC2</accession>
<reference evidence="1 2" key="1">
    <citation type="journal article" date="2022" name="Genome Biol. Evol.">
        <title>The Spruce Budworm Genome: Reconstructing the Evolutionary History of Antifreeze Proteins.</title>
        <authorList>
            <person name="Beliveau C."/>
            <person name="Gagne P."/>
            <person name="Picq S."/>
            <person name="Vernygora O."/>
            <person name="Keeling C.I."/>
            <person name="Pinkney K."/>
            <person name="Doucet D."/>
            <person name="Wen F."/>
            <person name="Johnston J.S."/>
            <person name="Maaroufi H."/>
            <person name="Boyle B."/>
            <person name="Laroche J."/>
            <person name="Dewar K."/>
            <person name="Juretic N."/>
            <person name="Blackburn G."/>
            <person name="Nisole A."/>
            <person name="Brunet B."/>
            <person name="Brandao M."/>
            <person name="Lumley L."/>
            <person name="Duan J."/>
            <person name="Quan G."/>
            <person name="Lucarotti C.J."/>
            <person name="Roe A.D."/>
            <person name="Sperling F.A.H."/>
            <person name="Levesque R.C."/>
            <person name="Cusson M."/>
        </authorList>
    </citation>
    <scope>NUCLEOTIDE SEQUENCE [LARGE SCALE GENOMIC DNA]</scope>
    <source>
        <strain evidence="1">Glfc:IPQL:Cfum</strain>
    </source>
</reference>
<organism evidence="1 2">
    <name type="scientific">Choristoneura fumiferana</name>
    <name type="common">Spruce budworm moth</name>
    <name type="synonym">Archips fumiferana</name>
    <dbReference type="NCBI Taxonomy" id="7141"/>
    <lineage>
        <taxon>Eukaryota</taxon>
        <taxon>Metazoa</taxon>
        <taxon>Ecdysozoa</taxon>
        <taxon>Arthropoda</taxon>
        <taxon>Hexapoda</taxon>
        <taxon>Insecta</taxon>
        <taxon>Pterygota</taxon>
        <taxon>Neoptera</taxon>
        <taxon>Endopterygota</taxon>
        <taxon>Lepidoptera</taxon>
        <taxon>Glossata</taxon>
        <taxon>Ditrysia</taxon>
        <taxon>Tortricoidea</taxon>
        <taxon>Tortricidae</taxon>
        <taxon>Tortricinae</taxon>
        <taxon>Choristoneura</taxon>
    </lineage>
</organism>
<gene>
    <name evidence="1" type="ORF">MSG28_011405</name>
</gene>
<keyword evidence="2" id="KW-1185">Reference proteome</keyword>
<comment type="caution">
    <text evidence="1">The sequence shown here is derived from an EMBL/GenBank/DDBJ whole genome shotgun (WGS) entry which is preliminary data.</text>
</comment>
<dbReference type="EMBL" id="CM046119">
    <property type="protein sequence ID" value="KAI8425582.1"/>
    <property type="molecule type" value="Genomic_DNA"/>
</dbReference>
<evidence type="ECO:0000313" key="2">
    <source>
        <dbReference type="Proteomes" id="UP001064048"/>
    </source>
</evidence>
<sequence>MNKNAENCNAENSAESPPRPRRRSSFFERRSIVPEPTMDIDVDEEKCEEDDDKQLRQQLNMAKKSDKVRINYSILSNEDIEFLRGKPNLTDLVDSVKKLQKATTATYALYKRLGELDNVILEKAESQVERMTRHLLENSAGIS</sequence>
<evidence type="ECO:0000313" key="1">
    <source>
        <dbReference type="EMBL" id="KAI8425582.1"/>
    </source>
</evidence>
<name>A0ACC0JNC2_CHOFU</name>
<protein>
    <submittedName>
        <fullName evidence="1">Uncharacterized protein</fullName>
    </submittedName>
</protein>
<proteinExistence type="predicted"/>